<dbReference type="GO" id="GO:0005634">
    <property type="term" value="C:nucleus"/>
    <property type="evidence" value="ECO:0007669"/>
    <property type="project" value="InterPro"/>
</dbReference>
<dbReference type="Gene3D" id="1.25.40.10">
    <property type="entry name" value="Tetratricopeptide repeat domain"/>
    <property type="match status" value="1"/>
</dbReference>
<evidence type="ECO:0000259" key="6">
    <source>
        <dbReference type="PROSITE" id="PS51700"/>
    </source>
</evidence>
<dbReference type="EC" id="3.4.22.49" evidence="2"/>
<evidence type="ECO:0000256" key="3">
    <source>
        <dbReference type="ARBA" id="ARBA00022801"/>
    </source>
</evidence>
<feature type="compositionally biased region" description="Basic and acidic residues" evidence="5">
    <location>
        <begin position="1499"/>
        <end position="1515"/>
    </location>
</feature>
<feature type="region of interest" description="Disordered" evidence="5">
    <location>
        <begin position="1484"/>
        <end position="1515"/>
    </location>
</feature>
<feature type="region of interest" description="Disordered" evidence="5">
    <location>
        <begin position="1120"/>
        <end position="1141"/>
    </location>
</feature>
<dbReference type="InterPro" id="IPR005314">
    <property type="entry name" value="Peptidase_C50"/>
</dbReference>
<dbReference type="Pfam" id="PF03568">
    <property type="entry name" value="Separin_C"/>
    <property type="match status" value="1"/>
</dbReference>
<evidence type="ECO:0000313" key="8">
    <source>
        <dbReference type="Proteomes" id="UP000054144"/>
    </source>
</evidence>
<evidence type="ECO:0000313" key="7">
    <source>
        <dbReference type="EMBL" id="KIY44954.1"/>
    </source>
</evidence>
<dbReference type="Proteomes" id="UP000054144">
    <property type="component" value="Unassembled WGS sequence"/>
</dbReference>
<evidence type="ECO:0000256" key="4">
    <source>
        <dbReference type="ARBA" id="ARBA00022829"/>
    </source>
</evidence>
<gene>
    <name evidence="7" type="ORF">FISHEDRAFT_76985</name>
</gene>
<keyword evidence="4" id="KW-0159">Chromosome partition</keyword>
<dbReference type="GO" id="GO:0044732">
    <property type="term" value="C:mitotic spindle pole body"/>
    <property type="evidence" value="ECO:0007669"/>
    <property type="project" value="TreeGrafter"/>
</dbReference>
<dbReference type="PANTHER" id="PTHR12792:SF0">
    <property type="entry name" value="SEPARIN"/>
    <property type="match status" value="1"/>
</dbReference>
<organism evidence="7 8">
    <name type="scientific">Fistulina hepatica ATCC 64428</name>
    <dbReference type="NCBI Taxonomy" id="1128425"/>
    <lineage>
        <taxon>Eukaryota</taxon>
        <taxon>Fungi</taxon>
        <taxon>Dikarya</taxon>
        <taxon>Basidiomycota</taxon>
        <taxon>Agaricomycotina</taxon>
        <taxon>Agaricomycetes</taxon>
        <taxon>Agaricomycetidae</taxon>
        <taxon>Agaricales</taxon>
        <taxon>Fistulinaceae</taxon>
        <taxon>Fistulina</taxon>
    </lineage>
</organism>
<dbReference type="GO" id="GO:0005737">
    <property type="term" value="C:cytoplasm"/>
    <property type="evidence" value="ECO:0007669"/>
    <property type="project" value="TreeGrafter"/>
</dbReference>
<accession>A0A0D7A3K1</accession>
<dbReference type="GO" id="GO:0004197">
    <property type="term" value="F:cysteine-type endopeptidase activity"/>
    <property type="evidence" value="ECO:0007669"/>
    <property type="project" value="InterPro"/>
</dbReference>
<dbReference type="OrthoDB" id="10255632at2759"/>
<dbReference type="PROSITE" id="PS51700">
    <property type="entry name" value="SEPARIN"/>
    <property type="match status" value="1"/>
</dbReference>
<evidence type="ECO:0000256" key="2">
    <source>
        <dbReference type="ARBA" id="ARBA00012489"/>
    </source>
</evidence>
<sequence>MPVDTSRKTTGTTASVKARLRPRSALPKARIAKNSTVDRLADQLSSGLDLNDAGTKPKIQSDDEKRRESMLIANEASQTLSEIVQSGWRHDPAVKPSATKPSILSRCEMAAAHIAKHLAILRRIRPVDVDIERAAVSATGKLISLRLHHLAHPIIEGSNFGLRQLLGLPQLPKTTTNIHLVSIESTNADPSLLGIVATYLLQAFIVVLHTVLTKSPAKVTPLVQALAQAPTVLTWLPLVEAHMPPKQRDGLLTRIYSVCTHVTASSTCVGPLHIFAIRLYGLKCLMHARRDTLQPTVFWNQVVWTASALMQESGNDEDRTATRRVLLAFEELVTCAEKIVDGAGAMKADCTGFSAFCQYWAALAERVRDCAALDRITAVVRLSLAEASRAVIDGKGDIADARALEGARLCATFAQLTLSLEQGNHDDTFLVRVHEVVDVIAGTTILRAHEHDKIAAKVGRALERLRRAALKVVGVPAIRQLLLSICDVYEKWTSEDALTPTLDTLFTLSRTELSTSYITAHDLLCRANTMLSQHAPSYAIANYLRCVSGAFHNLAGTLYNAERHGAAVPFLKDACTLGQQALSMRVLFPCGVGDKNEEGWVQLEDQLYRRWELLGICHFKTSDRRSACHAFIEGIRAFPYSKSGLADRLARVGLVEAFADSPSTKQLGELIERVTYISTSDLRLQPQTISLRSMESLESSVVAALIEKQVRGMEESRWKDEVRHVVGRLLVDALNIYRECGTPVRCSRVLLKCLEHAYYDNNIMDGMADAETMVQEVEQLLHGKSFGNDTALSVHIPQYRAMAHIWAALHVHRRGDSNHVELIQKHVTEACRILNKLIVRQTAVAAPVAVATKSSSGIKKTTATKSTRSIKNKAVPKIGRSAFSKAEPSPVTPNRQARKGLREISVNTLTPPKSTVASQWSATLFDEFDRLIDLLRLASSVLGVLSLTVAKIQVLHVIRRLCDFHSGTANDAYILASVDVAYEYLQLGKVKHAISVYNSLVDLLQYPAVSDEIRALFQLRFAESLAVNEDLVRSSDAYRSAVDIAIESPQDMKGASTFHRIHHHVAWLERAAVAAHVCGLLQDYQGKNALAFDALLQSFRLWNRALDALARLQPVLSPKPDDDNPFAAPADNDDEPQKPVKKAMTHRSGIEYRISAGLLTTMFAICNIYYTRGSPQQAEFFAQQAQDFAEMLDAPAMTSRALAKKGEIQLRLGRLEESHASLTQASQQLSSVSGTFAAELRRLLGDYTQYLEDSAGALHLYTEAMAMLEELENSFAKLQGAEPRKYEDEVKEVTGAELLTTILRRQLWLLKDGDKDSFGCLMQIFESLISSSRTKAEEHALVGQLTLHDVYERFNSDMFLSSISESTIALPTCMSSNDTLPTSRSVEELCSLLEEAEKHFLSHLRLVFANGEAHRVRAAIILLAMTHAIRTSLGGSDDRSSFLAANLLDYSSAITLRRETLEAIRYKFPSFQIVDDTHWPRLQETAARSRPIKPPSKSKSRDAPHRRSFDSDEEDACIKMDEGEEEQMLRKYWDSVKARYEANVMGDTDLYCTPAGDLPAHWTVVHIAVTEDKRALFISRQRGAGGSRAEPLVFCVPLKGRRDDDDEECLSFQDARNEFAEIIRQSDATIKAAGQIKNNDADARSQWWKERGDLDRRMRELLENIEFCWLGAFKTILSPKSDLPPESLLDLRLQIERVFRLTLRLPDPTHHRTHRKTASQSHISAAAATAAANVRLDDALIECFSSLSPKCRDEELEDLIYFILDLYQFHGIPVSIAEIDIIQVVVDLRGVLEEHAGRLRRAQSRSPKKRSRSAVRSAPAGDEHLFLILDKNVQCFPWESIPILRGRSVSRVPSIDFLVDRVQMAALKSPPGTTVDRHPVDPRSGYYLVNPGGDLSGTQARFEPWLRDMKNAGWEGTVGRAPSEQQFVDALRRKDLVIYLGHGGAEKYVRAHKIRQLPKCAATMLWGCSSGLMRDMGDFDPVGTPYTYMAAGCPCLVVNMWDVTDKEIDKVTRSVIEQLDLNGASVRQWNAGAAAQVSVVSAVAQSRDSCKLKYLTGAAPVVYGIPFYL</sequence>
<comment type="catalytic activity">
    <reaction evidence="1">
        <text>All bonds known to be hydrolyzed by this endopeptidase have arginine in P1 and an acidic residue in P4. P6 is often occupied by an acidic residue or by a hydroxy-amino-acid residue, the phosphorylation of which enhances cleavage.</text>
        <dbReference type="EC" id="3.4.22.49"/>
    </reaction>
</comment>
<dbReference type="GO" id="GO:0072686">
    <property type="term" value="C:mitotic spindle"/>
    <property type="evidence" value="ECO:0007669"/>
    <property type="project" value="TreeGrafter"/>
</dbReference>
<dbReference type="InterPro" id="IPR011990">
    <property type="entry name" value="TPR-like_helical_dom_sf"/>
</dbReference>
<keyword evidence="8" id="KW-1185">Reference proteome</keyword>
<keyword evidence="3" id="KW-0378">Hydrolase</keyword>
<dbReference type="EMBL" id="KN882063">
    <property type="protein sequence ID" value="KIY44954.1"/>
    <property type="molecule type" value="Genomic_DNA"/>
</dbReference>
<feature type="region of interest" description="Disordered" evidence="5">
    <location>
        <begin position="1"/>
        <end position="27"/>
    </location>
</feature>
<evidence type="ECO:0000256" key="5">
    <source>
        <dbReference type="SAM" id="MobiDB-lite"/>
    </source>
</evidence>
<protein>
    <recommendedName>
        <fullName evidence="2">separase</fullName>
        <ecNumber evidence="2">3.4.22.49</ecNumber>
    </recommendedName>
</protein>
<feature type="domain" description="Peptidase C50" evidence="6">
    <location>
        <begin position="1882"/>
        <end position="1979"/>
    </location>
</feature>
<feature type="region of interest" description="Disordered" evidence="5">
    <location>
        <begin position="47"/>
        <end position="66"/>
    </location>
</feature>
<reference evidence="7 8" key="1">
    <citation type="journal article" date="2015" name="Fungal Genet. Biol.">
        <title>Evolution of novel wood decay mechanisms in Agaricales revealed by the genome sequences of Fistulina hepatica and Cylindrobasidium torrendii.</title>
        <authorList>
            <person name="Floudas D."/>
            <person name="Held B.W."/>
            <person name="Riley R."/>
            <person name="Nagy L.G."/>
            <person name="Koehler G."/>
            <person name="Ransdell A.S."/>
            <person name="Younus H."/>
            <person name="Chow J."/>
            <person name="Chiniquy J."/>
            <person name="Lipzen A."/>
            <person name="Tritt A."/>
            <person name="Sun H."/>
            <person name="Haridas S."/>
            <person name="LaButti K."/>
            <person name="Ohm R.A."/>
            <person name="Kues U."/>
            <person name="Blanchette R.A."/>
            <person name="Grigoriev I.V."/>
            <person name="Minto R.E."/>
            <person name="Hibbett D.S."/>
        </authorList>
    </citation>
    <scope>NUCLEOTIDE SEQUENCE [LARGE SCALE GENOMIC DNA]</scope>
    <source>
        <strain evidence="7 8">ATCC 64428</strain>
    </source>
</reference>
<evidence type="ECO:0000256" key="1">
    <source>
        <dbReference type="ARBA" id="ARBA00000451"/>
    </source>
</evidence>
<proteinExistence type="predicted"/>
<dbReference type="PANTHER" id="PTHR12792">
    <property type="entry name" value="EXTRA SPINDLE POLES 1-RELATED"/>
    <property type="match status" value="1"/>
</dbReference>
<dbReference type="GO" id="GO:0006508">
    <property type="term" value="P:proteolysis"/>
    <property type="evidence" value="ECO:0007669"/>
    <property type="project" value="InterPro"/>
</dbReference>
<dbReference type="GO" id="GO:0051307">
    <property type="term" value="P:meiotic chromosome separation"/>
    <property type="evidence" value="ECO:0007669"/>
    <property type="project" value="TreeGrafter"/>
</dbReference>
<dbReference type="SUPFAM" id="SSF48452">
    <property type="entry name" value="TPR-like"/>
    <property type="match status" value="1"/>
</dbReference>
<dbReference type="InterPro" id="IPR030397">
    <property type="entry name" value="SEPARIN_core_dom"/>
</dbReference>
<name>A0A0D7A3K1_9AGAR</name>